<evidence type="ECO:0000256" key="4">
    <source>
        <dbReference type="ARBA" id="ARBA00022827"/>
    </source>
</evidence>
<feature type="domain" description="Acyl-CoA dehydrogenase/oxidase C-terminal" evidence="6">
    <location>
        <begin position="249"/>
        <end position="389"/>
    </location>
</feature>
<keyword evidence="4 5" id="KW-0274">FAD</keyword>
<evidence type="ECO:0000256" key="5">
    <source>
        <dbReference type="RuleBase" id="RU362125"/>
    </source>
</evidence>
<protein>
    <submittedName>
        <fullName evidence="8">Alkylation response protein AidB-like acyl-CoA dehydrogenase</fullName>
    </submittedName>
</protein>
<dbReference type="Gene3D" id="1.20.140.10">
    <property type="entry name" value="Butyryl-CoA Dehydrogenase, subunit A, domain 3"/>
    <property type="match status" value="1"/>
</dbReference>
<dbReference type="PANTHER" id="PTHR43884">
    <property type="entry name" value="ACYL-COA DEHYDROGENASE"/>
    <property type="match status" value="1"/>
</dbReference>
<dbReference type="InterPro" id="IPR036250">
    <property type="entry name" value="AcylCo_DH-like_C"/>
</dbReference>
<reference evidence="8 9" key="1">
    <citation type="submission" date="2019-07" db="EMBL/GenBank/DDBJ databases">
        <title>R&amp;d 2014.</title>
        <authorList>
            <person name="Klenk H.-P."/>
        </authorList>
    </citation>
    <scope>NUCLEOTIDE SEQUENCE [LARGE SCALE GENOMIC DNA]</scope>
    <source>
        <strain evidence="8 9">DSM 43868</strain>
    </source>
</reference>
<evidence type="ECO:0000256" key="2">
    <source>
        <dbReference type="ARBA" id="ARBA00009347"/>
    </source>
</evidence>
<organism evidence="8 9">
    <name type="scientific">Micromonospora olivasterospora</name>
    <dbReference type="NCBI Taxonomy" id="1880"/>
    <lineage>
        <taxon>Bacteria</taxon>
        <taxon>Bacillati</taxon>
        <taxon>Actinomycetota</taxon>
        <taxon>Actinomycetes</taxon>
        <taxon>Micromonosporales</taxon>
        <taxon>Micromonosporaceae</taxon>
        <taxon>Micromonospora</taxon>
    </lineage>
</organism>
<keyword evidence="9" id="KW-1185">Reference proteome</keyword>
<evidence type="ECO:0000313" key="8">
    <source>
        <dbReference type="EMBL" id="TWH65320.1"/>
    </source>
</evidence>
<keyword evidence="3 5" id="KW-0285">Flavoprotein</keyword>
<comment type="cofactor">
    <cofactor evidence="1 5">
        <name>FAD</name>
        <dbReference type="ChEBI" id="CHEBI:57692"/>
    </cofactor>
</comment>
<dbReference type="InterPro" id="IPR046373">
    <property type="entry name" value="Acyl-CoA_Oxase/DH_mid-dom_sf"/>
</dbReference>
<dbReference type="GO" id="GO:0003995">
    <property type="term" value="F:acyl-CoA dehydrogenase activity"/>
    <property type="evidence" value="ECO:0007669"/>
    <property type="project" value="TreeGrafter"/>
</dbReference>
<feature type="domain" description="Acyl-CoA oxidase/dehydrogenase middle" evidence="7">
    <location>
        <begin position="138"/>
        <end position="232"/>
    </location>
</feature>
<sequence length="398" mass="44417">MALAMDISTETRNLLADVHEWAVTHVRPRAREVDDNCAFPADTDEVLAVCPVRHSPLDFRYSGPGHTDDPEVLRKLEGGGDLLGLLVMEEMAYGDGWGWQALPGNNLGERAVRLLGSPEQIDKWADGTLRGEYKFTSICMTEEHCGSDLSQIRTNVARDGDQWVLNGQKRFISLGAISDYLVVFAQTDPGSGLAGIRAFIVDRNDPGLSVVKRAEDKMGTRWYPQAQLQFDNIRLDDDRRLPSDNFGEIMAIMNGTRPYCAAIGIGTARGALDYAWSWVKEHEKGYSSKRWDLLEDQVKEMRHGLDRVRNLVLRAGWRHDLGTADGTFAHVAKGHAVPVIEAVTFRAMQMMGPAGSSKEHLVEKWHRDVKFLDITEGTNQMHRIGVSRAYIGRMASKA</sequence>
<evidence type="ECO:0000259" key="7">
    <source>
        <dbReference type="Pfam" id="PF02770"/>
    </source>
</evidence>
<comment type="caution">
    <text evidence="8">The sequence shown here is derived from an EMBL/GenBank/DDBJ whole genome shotgun (WGS) entry which is preliminary data.</text>
</comment>
<evidence type="ECO:0000313" key="9">
    <source>
        <dbReference type="Proteomes" id="UP000319825"/>
    </source>
</evidence>
<dbReference type="InterPro" id="IPR037069">
    <property type="entry name" value="AcylCoA_DH/ox_N_sf"/>
</dbReference>
<dbReference type="InterPro" id="IPR009075">
    <property type="entry name" value="AcylCo_DH/oxidase_C"/>
</dbReference>
<dbReference type="InterPro" id="IPR006091">
    <property type="entry name" value="Acyl-CoA_Oxase/DH_mid-dom"/>
</dbReference>
<comment type="similarity">
    <text evidence="2 5">Belongs to the acyl-CoA dehydrogenase family.</text>
</comment>
<dbReference type="SUPFAM" id="SSF56645">
    <property type="entry name" value="Acyl-CoA dehydrogenase NM domain-like"/>
    <property type="match status" value="1"/>
</dbReference>
<evidence type="ECO:0000259" key="6">
    <source>
        <dbReference type="Pfam" id="PF00441"/>
    </source>
</evidence>
<dbReference type="PANTHER" id="PTHR43884:SF12">
    <property type="entry name" value="ISOVALERYL-COA DEHYDROGENASE, MITOCHONDRIAL-RELATED"/>
    <property type="match status" value="1"/>
</dbReference>
<dbReference type="OrthoDB" id="142556at2"/>
<dbReference type="Pfam" id="PF00441">
    <property type="entry name" value="Acyl-CoA_dh_1"/>
    <property type="match status" value="1"/>
</dbReference>
<dbReference type="GO" id="GO:0050660">
    <property type="term" value="F:flavin adenine dinucleotide binding"/>
    <property type="evidence" value="ECO:0007669"/>
    <property type="project" value="InterPro"/>
</dbReference>
<name>A0A562I2U5_MICOL</name>
<evidence type="ECO:0000256" key="1">
    <source>
        <dbReference type="ARBA" id="ARBA00001974"/>
    </source>
</evidence>
<dbReference type="Gene3D" id="1.10.540.10">
    <property type="entry name" value="Acyl-CoA dehydrogenase/oxidase, N-terminal domain"/>
    <property type="match status" value="1"/>
</dbReference>
<proteinExistence type="inferred from homology"/>
<accession>A0A562I2U5</accession>
<keyword evidence="5" id="KW-0560">Oxidoreductase</keyword>
<dbReference type="AlphaFoldDB" id="A0A562I2U5"/>
<dbReference type="SUPFAM" id="SSF47203">
    <property type="entry name" value="Acyl-CoA dehydrogenase C-terminal domain-like"/>
    <property type="match status" value="1"/>
</dbReference>
<evidence type="ECO:0000256" key="3">
    <source>
        <dbReference type="ARBA" id="ARBA00022630"/>
    </source>
</evidence>
<gene>
    <name evidence="8" type="ORF">JD77_00256</name>
</gene>
<dbReference type="InterPro" id="IPR009100">
    <property type="entry name" value="AcylCoA_DH/oxidase_NM_dom_sf"/>
</dbReference>
<dbReference type="EMBL" id="VLKE01000001">
    <property type="protein sequence ID" value="TWH65320.1"/>
    <property type="molecule type" value="Genomic_DNA"/>
</dbReference>
<dbReference type="Gene3D" id="2.40.110.10">
    <property type="entry name" value="Butyryl-CoA Dehydrogenase, subunit A, domain 2"/>
    <property type="match status" value="1"/>
</dbReference>
<dbReference type="RefSeq" id="WP_145772673.1">
    <property type="nucleotide sequence ID" value="NZ_BAAATQ010000384.1"/>
</dbReference>
<dbReference type="Pfam" id="PF02770">
    <property type="entry name" value="Acyl-CoA_dh_M"/>
    <property type="match status" value="1"/>
</dbReference>
<dbReference type="Proteomes" id="UP000319825">
    <property type="component" value="Unassembled WGS sequence"/>
</dbReference>